<feature type="compositionally biased region" description="Basic and acidic residues" evidence="1">
    <location>
        <begin position="11"/>
        <end position="21"/>
    </location>
</feature>
<evidence type="ECO:0000256" key="1">
    <source>
        <dbReference type="SAM" id="MobiDB-lite"/>
    </source>
</evidence>
<name>A0A9W6F3X1_9CHLO</name>
<reference evidence="2 3" key="1">
    <citation type="journal article" date="2023" name="Commun. Biol.">
        <title>Reorganization of the ancestral sex-determining regions during the evolution of trioecy in Pleodorina starrii.</title>
        <authorList>
            <person name="Takahashi K."/>
            <person name="Suzuki S."/>
            <person name="Kawai-Toyooka H."/>
            <person name="Yamamoto K."/>
            <person name="Hamaji T."/>
            <person name="Ootsuki R."/>
            <person name="Yamaguchi H."/>
            <person name="Kawachi M."/>
            <person name="Higashiyama T."/>
            <person name="Nozaki H."/>
        </authorList>
    </citation>
    <scope>NUCLEOTIDE SEQUENCE [LARGE SCALE GENOMIC DNA]</scope>
    <source>
        <strain evidence="2 3">NIES-4479</strain>
    </source>
</reference>
<feature type="compositionally biased region" description="Basic and acidic residues" evidence="1">
    <location>
        <begin position="49"/>
        <end position="75"/>
    </location>
</feature>
<dbReference type="AlphaFoldDB" id="A0A9W6F3X1"/>
<organism evidence="2 3">
    <name type="scientific">Pleodorina starrii</name>
    <dbReference type="NCBI Taxonomy" id="330485"/>
    <lineage>
        <taxon>Eukaryota</taxon>
        <taxon>Viridiplantae</taxon>
        <taxon>Chlorophyta</taxon>
        <taxon>core chlorophytes</taxon>
        <taxon>Chlorophyceae</taxon>
        <taxon>CS clade</taxon>
        <taxon>Chlamydomonadales</taxon>
        <taxon>Volvocaceae</taxon>
        <taxon>Pleodorina</taxon>
    </lineage>
</organism>
<dbReference type="EMBL" id="BRXU01000012">
    <property type="protein sequence ID" value="GLC55289.1"/>
    <property type="molecule type" value="Genomic_DNA"/>
</dbReference>
<comment type="caution">
    <text evidence="2">The sequence shown here is derived from an EMBL/GenBank/DDBJ whole genome shotgun (WGS) entry which is preliminary data.</text>
</comment>
<feature type="region of interest" description="Disordered" evidence="1">
    <location>
        <begin position="1"/>
        <end position="21"/>
    </location>
</feature>
<sequence>MKTSHPHVVHHMTDEDKDRIAKEKYGRSFDDLDEHERRSVIGTFAAAAKRMEQQEEQEERHGQGQERKEEGDRQATTHPTSHTHVHHYMTDEDKERISKEKYGKKYDDLDEHERHSVIGTFANIVKRMEKQQEEQRQGQ</sequence>
<gene>
    <name evidence="2" type="primary">PLESTBF000472</name>
    <name evidence="2" type="ORF">PLESTB_000968500</name>
</gene>
<protein>
    <submittedName>
        <fullName evidence="2">Uncharacterized protein</fullName>
    </submittedName>
</protein>
<feature type="region of interest" description="Disordered" evidence="1">
    <location>
        <begin position="48"/>
        <end position="97"/>
    </location>
</feature>
<feature type="compositionally biased region" description="Basic and acidic residues" evidence="1">
    <location>
        <begin position="88"/>
        <end position="97"/>
    </location>
</feature>
<evidence type="ECO:0000313" key="2">
    <source>
        <dbReference type="EMBL" id="GLC55289.1"/>
    </source>
</evidence>
<feature type="compositionally biased region" description="Basic residues" evidence="1">
    <location>
        <begin position="1"/>
        <end position="10"/>
    </location>
</feature>
<dbReference type="Proteomes" id="UP001165080">
    <property type="component" value="Unassembled WGS sequence"/>
</dbReference>
<evidence type="ECO:0000313" key="3">
    <source>
        <dbReference type="Proteomes" id="UP001165080"/>
    </source>
</evidence>
<proteinExistence type="predicted"/>
<accession>A0A9W6F3X1</accession>
<keyword evidence="3" id="KW-1185">Reference proteome</keyword>